<dbReference type="AlphaFoldDB" id="A0A9D4T4X9"/>
<evidence type="ECO:0000313" key="2">
    <source>
        <dbReference type="EMBL" id="KAH7973141.1"/>
    </source>
</evidence>
<reference evidence="2" key="1">
    <citation type="journal article" date="2020" name="Cell">
        <title>Large-Scale Comparative Analyses of Tick Genomes Elucidate Their Genetic Diversity and Vector Capacities.</title>
        <authorList>
            <consortium name="Tick Genome and Microbiome Consortium (TIGMIC)"/>
            <person name="Jia N."/>
            <person name="Wang J."/>
            <person name="Shi W."/>
            <person name="Du L."/>
            <person name="Sun Y."/>
            <person name="Zhan W."/>
            <person name="Jiang J.F."/>
            <person name="Wang Q."/>
            <person name="Zhang B."/>
            <person name="Ji P."/>
            <person name="Bell-Sakyi L."/>
            <person name="Cui X.M."/>
            <person name="Yuan T.T."/>
            <person name="Jiang B.G."/>
            <person name="Yang W.F."/>
            <person name="Lam T.T."/>
            <person name="Chang Q.C."/>
            <person name="Ding S.J."/>
            <person name="Wang X.J."/>
            <person name="Zhu J.G."/>
            <person name="Ruan X.D."/>
            <person name="Zhao L."/>
            <person name="Wei J.T."/>
            <person name="Ye R.Z."/>
            <person name="Que T.C."/>
            <person name="Du C.H."/>
            <person name="Zhou Y.H."/>
            <person name="Cheng J.X."/>
            <person name="Dai P.F."/>
            <person name="Guo W.B."/>
            <person name="Han X.H."/>
            <person name="Huang E.J."/>
            <person name="Li L.F."/>
            <person name="Wei W."/>
            <person name="Gao Y.C."/>
            <person name="Liu J.Z."/>
            <person name="Shao H.Z."/>
            <person name="Wang X."/>
            <person name="Wang C.C."/>
            <person name="Yang T.C."/>
            <person name="Huo Q.B."/>
            <person name="Li W."/>
            <person name="Chen H.Y."/>
            <person name="Chen S.E."/>
            <person name="Zhou L.G."/>
            <person name="Ni X.B."/>
            <person name="Tian J.H."/>
            <person name="Sheng Y."/>
            <person name="Liu T."/>
            <person name="Pan Y.S."/>
            <person name="Xia L.Y."/>
            <person name="Li J."/>
            <person name="Zhao F."/>
            <person name="Cao W.C."/>
        </authorList>
    </citation>
    <scope>NUCLEOTIDE SEQUENCE</scope>
    <source>
        <strain evidence="2">Rsan-2018</strain>
    </source>
</reference>
<keyword evidence="3" id="KW-1185">Reference proteome</keyword>
<proteinExistence type="predicted"/>
<sequence>MSSSQNISLNKTIITDTSQLPQANQLKAKKRPDAKASLGSAALDRASSLYEPRQQLSHMIEAFRGKRPARSERKANKQAVKPNARPTENKRHKSSQDSPAPASNTKVGKGPQPAAAFHLHSHIM</sequence>
<dbReference type="EMBL" id="JABSTV010001247">
    <property type="protein sequence ID" value="KAH7973141.1"/>
    <property type="molecule type" value="Genomic_DNA"/>
</dbReference>
<feature type="compositionally biased region" description="Basic and acidic residues" evidence="1">
    <location>
        <begin position="63"/>
        <end position="75"/>
    </location>
</feature>
<feature type="compositionally biased region" description="Polar residues" evidence="1">
    <location>
        <begin position="1"/>
        <end position="25"/>
    </location>
</feature>
<evidence type="ECO:0000313" key="3">
    <source>
        <dbReference type="Proteomes" id="UP000821837"/>
    </source>
</evidence>
<accession>A0A9D4T4X9</accession>
<feature type="region of interest" description="Disordered" evidence="1">
    <location>
        <begin position="1"/>
        <end position="40"/>
    </location>
</feature>
<organism evidence="2 3">
    <name type="scientific">Rhipicephalus sanguineus</name>
    <name type="common">Brown dog tick</name>
    <name type="synonym">Ixodes sanguineus</name>
    <dbReference type="NCBI Taxonomy" id="34632"/>
    <lineage>
        <taxon>Eukaryota</taxon>
        <taxon>Metazoa</taxon>
        <taxon>Ecdysozoa</taxon>
        <taxon>Arthropoda</taxon>
        <taxon>Chelicerata</taxon>
        <taxon>Arachnida</taxon>
        <taxon>Acari</taxon>
        <taxon>Parasitiformes</taxon>
        <taxon>Ixodida</taxon>
        <taxon>Ixodoidea</taxon>
        <taxon>Ixodidae</taxon>
        <taxon>Rhipicephalinae</taxon>
        <taxon>Rhipicephalus</taxon>
        <taxon>Rhipicephalus</taxon>
    </lineage>
</organism>
<gene>
    <name evidence="2" type="ORF">HPB52_021800</name>
</gene>
<feature type="compositionally biased region" description="Polar residues" evidence="1">
    <location>
        <begin position="96"/>
        <end position="106"/>
    </location>
</feature>
<evidence type="ECO:0000256" key="1">
    <source>
        <dbReference type="SAM" id="MobiDB-lite"/>
    </source>
</evidence>
<reference evidence="2" key="2">
    <citation type="submission" date="2021-09" db="EMBL/GenBank/DDBJ databases">
        <authorList>
            <person name="Jia N."/>
            <person name="Wang J."/>
            <person name="Shi W."/>
            <person name="Du L."/>
            <person name="Sun Y."/>
            <person name="Zhan W."/>
            <person name="Jiang J."/>
            <person name="Wang Q."/>
            <person name="Zhang B."/>
            <person name="Ji P."/>
            <person name="Sakyi L.B."/>
            <person name="Cui X."/>
            <person name="Yuan T."/>
            <person name="Jiang B."/>
            <person name="Yang W."/>
            <person name="Lam T.T.-Y."/>
            <person name="Chang Q."/>
            <person name="Ding S."/>
            <person name="Wang X."/>
            <person name="Zhu J."/>
            <person name="Ruan X."/>
            <person name="Zhao L."/>
            <person name="Wei J."/>
            <person name="Que T."/>
            <person name="Du C."/>
            <person name="Cheng J."/>
            <person name="Dai P."/>
            <person name="Han X."/>
            <person name="Huang E."/>
            <person name="Gao Y."/>
            <person name="Liu J."/>
            <person name="Shao H."/>
            <person name="Ye R."/>
            <person name="Li L."/>
            <person name="Wei W."/>
            <person name="Wang X."/>
            <person name="Wang C."/>
            <person name="Huo Q."/>
            <person name="Li W."/>
            <person name="Guo W."/>
            <person name="Chen H."/>
            <person name="Chen S."/>
            <person name="Zhou L."/>
            <person name="Zhou L."/>
            <person name="Ni X."/>
            <person name="Tian J."/>
            <person name="Zhou Y."/>
            <person name="Sheng Y."/>
            <person name="Liu T."/>
            <person name="Pan Y."/>
            <person name="Xia L."/>
            <person name="Li J."/>
            <person name="Zhao F."/>
            <person name="Cao W."/>
        </authorList>
    </citation>
    <scope>NUCLEOTIDE SEQUENCE</scope>
    <source>
        <strain evidence="2">Rsan-2018</strain>
        <tissue evidence="2">Larvae</tissue>
    </source>
</reference>
<comment type="caution">
    <text evidence="2">The sequence shown here is derived from an EMBL/GenBank/DDBJ whole genome shotgun (WGS) entry which is preliminary data.</text>
</comment>
<protein>
    <submittedName>
        <fullName evidence="2">Uncharacterized protein</fullName>
    </submittedName>
</protein>
<dbReference type="Proteomes" id="UP000821837">
    <property type="component" value="Chromosome 11"/>
</dbReference>
<name>A0A9D4T4X9_RHISA</name>
<feature type="region of interest" description="Disordered" evidence="1">
    <location>
        <begin position="63"/>
        <end position="124"/>
    </location>
</feature>
<dbReference type="VEuPathDB" id="VectorBase:RSAN_039641"/>